<dbReference type="GO" id="GO:0003676">
    <property type="term" value="F:nucleic acid binding"/>
    <property type="evidence" value="ECO:0007669"/>
    <property type="project" value="InterPro"/>
</dbReference>
<dbReference type="Gene3D" id="3.30.420.10">
    <property type="entry name" value="Ribonuclease H-like superfamily/Ribonuclease H"/>
    <property type="match status" value="1"/>
</dbReference>
<name>A0A8X6SRZ9_TRICX</name>
<keyword evidence="2" id="KW-1185">Reference proteome</keyword>
<protein>
    <submittedName>
        <fullName evidence="1">Transposable element Tcb2 transposase</fullName>
    </submittedName>
</protein>
<evidence type="ECO:0000313" key="1">
    <source>
        <dbReference type="EMBL" id="GFY14187.1"/>
    </source>
</evidence>
<evidence type="ECO:0000313" key="2">
    <source>
        <dbReference type="Proteomes" id="UP000887159"/>
    </source>
</evidence>
<sequence length="127" mass="14621">MIWAGIMADEDTDLHMFDRSSLTGQRYRNEILAPYFRLFRGAYGPNFIFTDNYASPHKAEFVNEYLQLESIQLLEWSEISPDLNTIEHLWDVLGSSIAARKAAGRTVDELKSALVSEEVRLPQELIR</sequence>
<reference evidence="1" key="1">
    <citation type="submission" date="2020-08" db="EMBL/GenBank/DDBJ databases">
        <title>Multicomponent nature underlies the extraordinary mechanical properties of spider dragline silk.</title>
        <authorList>
            <person name="Kono N."/>
            <person name="Nakamura H."/>
            <person name="Mori M."/>
            <person name="Yoshida Y."/>
            <person name="Ohtoshi R."/>
            <person name="Malay A.D."/>
            <person name="Moran D.A.P."/>
            <person name="Tomita M."/>
            <person name="Numata K."/>
            <person name="Arakawa K."/>
        </authorList>
    </citation>
    <scope>NUCLEOTIDE SEQUENCE</scope>
</reference>
<accession>A0A8X6SRZ9</accession>
<dbReference type="AlphaFoldDB" id="A0A8X6SRZ9"/>
<comment type="caution">
    <text evidence="1">The sequence shown here is derived from an EMBL/GenBank/DDBJ whole genome shotgun (WGS) entry which is preliminary data.</text>
</comment>
<dbReference type="Proteomes" id="UP000887159">
    <property type="component" value="Unassembled WGS sequence"/>
</dbReference>
<gene>
    <name evidence="1" type="primary">TCB2_185</name>
    <name evidence="1" type="ORF">TNCV_3613761</name>
</gene>
<proteinExistence type="predicted"/>
<organism evidence="1 2">
    <name type="scientific">Trichonephila clavipes</name>
    <name type="common">Golden silk orbweaver</name>
    <name type="synonym">Nephila clavipes</name>
    <dbReference type="NCBI Taxonomy" id="2585209"/>
    <lineage>
        <taxon>Eukaryota</taxon>
        <taxon>Metazoa</taxon>
        <taxon>Ecdysozoa</taxon>
        <taxon>Arthropoda</taxon>
        <taxon>Chelicerata</taxon>
        <taxon>Arachnida</taxon>
        <taxon>Araneae</taxon>
        <taxon>Araneomorphae</taxon>
        <taxon>Entelegynae</taxon>
        <taxon>Araneoidea</taxon>
        <taxon>Nephilidae</taxon>
        <taxon>Trichonephila</taxon>
    </lineage>
</organism>
<dbReference type="InterPro" id="IPR036397">
    <property type="entry name" value="RNaseH_sf"/>
</dbReference>
<dbReference type="EMBL" id="BMAU01021327">
    <property type="protein sequence ID" value="GFY14187.1"/>
    <property type="molecule type" value="Genomic_DNA"/>
</dbReference>